<proteinExistence type="predicted"/>
<keyword evidence="1" id="KW-0472">Membrane</keyword>
<feature type="transmembrane region" description="Helical" evidence="1">
    <location>
        <begin position="111"/>
        <end position="135"/>
    </location>
</feature>
<feature type="transmembrane region" description="Helical" evidence="1">
    <location>
        <begin position="27"/>
        <end position="51"/>
    </location>
</feature>
<feature type="transmembrane region" description="Helical" evidence="1">
    <location>
        <begin position="71"/>
        <end position="90"/>
    </location>
</feature>
<dbReference type="HOGENOM" id="CLU_081621_0_0_1"/>
<keyword evidence="1" id="KW-0812">Transmembrane</keyword>
<evidence type="ECO:0000313" key="3">
    <source>
        <dbReference type="Proteomes" id="UP000007796"/>
    </source>
</evidence>
<protein>
    <submittedName>
        <fullName evidence="2">Integral membrane protein</fullName>
    </submittedName>
</protein>
<dbReference type="AlphaFoldDB" id="F0XIP2"/>
<evidence type="ECO:0000313" key="2">
    <source>
        <dbReference type="EMBL" id="EFX02449.1"/>
    </source>
</evidence>
<organism evidence="3">
    <name type="scientific">Grosmannia clavigera (strain kw1407 / UAMH 11150)</name>
    <name type="common">Blue stain fungus</name>
    <name type="synonym">Graphiocladiella clavigera</name>
    <dbReference type="NCBI Taxonomy" id="655863"/>
    <lineage>
        <taxon>Eukaryota</taxon>
        <taxon>Fungi</taxon>
        <taxon>Dikarya</taxon>
        <taxon>Ascomycota</taxon>
        <taxon>Pezizomycotina</taxon>
        <taxon>Sordariomycetes</taxon>
        <taxon>Sordariomycetidae</taxon>
        <taxon>Ophiostomatales</taxon>
        <taxon>Ophiostomataceae</taxon>
        <taxon>Leptographium</taxon>
    </lineage>
</organism>
<evidence type="ECO:0000256" key="1">
    <source>
        <dbReference type="SAM" id="Phobius"/>
    </source>
</evidence>
<sequence length="271" mass="30435">MGVNGWMSRKTANWSQSWYMSNTAVQYVCAACGATSGVFFIVAFIVANFIPPTHPWWTAEQTAHFYQDNKTRIRAGASILMIAGGFYLPFSTAISYQIRRIPRIPWIIYQMQLASAAAGIWTFMLPGIVLAIASYRPERPVEITHALNDFFWLVALMPWPTFMVQNFAFAFAIIYDNRKIPLFPKELAIFNMIMPIIFATATGIHTQLRGPFAYNGVIAFYIVGFTFVVQLIVDGIFLALAARNEQRAEQEGKLEDYENNVGGNLGLSNSA</sequence>
<dbReference type="eggNOG" id="ENOG502SIJH">
    <property type="taxonomic scope" value="Eukaryota"/>
</dbReference>
<keyword evidence="1" id="KW-1133">Transmembrane helix</keyword>
<name>F0XIP2_GROCL</name>
<dbReference type="EMBL" id="GL629776">
    <property type="protein sequence ID" value="EFX02449.1"/>
    <property type="molecule type" value="Genomic_DNA"/>
</dbReference>
<reference evidence="2 3" key="1">
    <citation type="journal article" date="2011" name="Proc. Natl. Acad. Sci. U.S.A.">
        <title>Genome and transcriptome analyses of the mountain pine beetle-fungal symbiont Grosmannia clavigera, a lodgepole pine pathogen.</title>
        <authorList>
            <person name="DiGuistini S."/>
            <person name="Wang Y."/>
            <person name="Liao N.Y."/>
            <person name="Taylor G."/>
            <person name="Tanguay P."/>
            <person name="Feau N."/>
            <person name="Henrissat B."/>
            <person name="Chan S.K."/>
            <person name="Hesse-Orce U."/>
            <person name="Alamouti S.M."/>
            <person name="Tsui C.K.M."/>
            <person name="Docking R.T."/>
            <person name="Levasseur A."/>
            <person name="Haridas S."/>
            <person name="Robertson G."/>
            <person name="Birol I."/>
            <person name="Holt R.A."/>
            <person name="Marra M.A."/>
            <person name="Hamelin R.C."/>
            <person name="Hirst M."/>
            <person name="Jones S.J.M."/>
            <person name="Bohlmann J."/>
            <person name="Breuil C."/>
        </authorList>
    </citation>
    <scope>NUCLEOTIDE SEQUENCE [LARGE SCALE GENOMIC DNA]</scope>
    <source>
        <strain evidence="3">kw1407 / UAMH 11150</strain>
    </source>
</reference>
<gene>
    <name evidence="2" type="ORF">CMQ_8029</name>
</gene>
<keyword evidence="3" id="KW-1185">Reference proteome</keyword>
<dbReference type="OrthoDB" id="3449024at2759"/>
<dbReference type="RefSeq" id="XP_014171931.1">
    <property type="nucleotide sequence ID" value="XM_014316456.1"/>
</dbReference>
<dbReference type="GeneID" id="25981639"/>
<feature type="transmembrane region" description="Helical" evidence="1">
    <location>
        <begin position="187"/>
        <end position="206"/>
    </location>
</feature>
<dbReference type="Proteomes" id="UP000007796">
    <property type="component" value="Unassembled WGS sequence"/>
</dbReference>
<feature type="transmembrane region" description="Helical" evidence="1">
    <location>
        <begin position="150"/>
        <end position="175"/>
    </location>
</feature>
<accession>F0XIP2</accession>
<dbReference type="InParanoid" id="F0XIP2"/>
<feature type="transmembrane region" description="Helical" evidence="1">
    <location>
        <begin position="218"/>
        <end position="240"/>
    </location>
</feature>